<evidence type="ECO:0000313" key="13">
    <source>
        <dbReference type="EMBL" id="KAK5084147.1"/>
    </source>
</evidence>
<dbReference type="PANTHER" id="PTHR11024">
    <property type="entry name" value="NUCLEAR PORE COMPLEX PROTEIN SEC13 / SEH1 FAMILY MEMBER"/>
    <property type="match status" value="1"/>
</dbReference>
<feature type="repeat" description="WD" evidence="11">
    <location>
        <begin position="363"/>
        <end position="395"/>
    </location>
</feature>
<dbReference type="PROSITE" id="PS50082">
    <property type="entry name" value="WD_REPEATS_2"/>
    <property type="match status" value="2"/>
</dbReference>
<dbReference type="SUPFAM" id="SSF50978">
    <property type="entry name" value="WD40 repeat-like"/>
    <property type="match status" value="1"/>
</dbReference>
<evidence type="ECO:0000256" key="5">
    <source>
        <dbReference type="ARBA" id="ARBA00022737"/>
    </source>
</evidence>
<feature type="region of interest" description="Disordered" evidence="12">
    <location>
        <begin position="301"/>
        <end position="341"/>
    </location>
</feature>
<comment type="subcellular location">
    <subcellularLocation>
        <location evidence="1">Nucleus</location>
        <location evidence="1">Nuclear pore complex</location>
    </subcellularLocation>
</comment>
<accession>A0ABR0K4H3</accession>
<dbReference type="Gene3D" id="2.130.10.10">
    <property type="entry name" value="YVTN repeat-like/Quinoprotein amine dehydrogenase"/>
    <property type="match status" value="1"/>
</dbReference>
<dbReference type="SMART" id="SM00320">
    <property type="entry name" value="WD40"/>
    <property type="match status" value="4"/>
</dbReference>
<name>A0ABR0K4H3_9EURO</name>
<feature type="repeat" description="WD" evidence="11">
    <location>
        <begin position="8"/>
        <end position="42"/>
    </location>
</feature>
<dbReference type="InterPro" id="IPR036322">
    <property type="entry name" value="WD40_repeat_dom_sf"/>
</dbReference>
<keyword evidence="3" id="KW-0813">Transport</keyword>
<keyword evidence="5" id="KW-0677">Repeat</keyword>
<dbReference type="PROSITE" id="PS50294">
    <property type="entry name" value="WD_REPEATS_REGION"/>
    <property type="match status" value="1"/>
</dbReference>
<dbReference type="EMBL" id="JAVRRG010000114">
    <property type="protein sequence ID" value="KAK5084147.1"/>
    <property type="molecule type" value="Genomic_DNA"/>
</dbReference>
<evidence type="ECO:0000256" key="1">
    <source>
        <dbReference type="ARBA" id="ARBA00004567"/>
    </source>
</evidence>
<evidence type="ECO:0008006" key="15">
    <source>
        <dbReference type="Google" id="ProtNLM"/>
    </source>
</evidence>
<dbReference type="Pfam" id="PF00400">
    <property type="entry name" value="WD40"/>
    <property type="match status" value="2"/>
</dbReference>
<proteinExistence type="inferred from homology"/>
<dbReference type="InterPro" id="IPR037363">
    <property type="entry name" value="Sec13/Seh1_fam"/>
</dbReference>
<keyword evidence="7" id="KW-0653">Protein transport</keyword>
<protein>
    <recommendedName>
        <fullName evidence="15">WD40 repeat-like protein</fullName>
    </recommendedName>
</protein>
<evidence type="ECO:0000256" key="6">
    <source>
        <dbReference type="ARBA" id="ARBA00022816"/>
    </source>
</evidence>
<evidence type="ECO:0000256" key="3">
    <source>
        <dbReference type="ARBA" id="ARBA00022448"/>
    </source>
</evidence>
<evidence type="ECO:0000256" key="9">
    <source>
        <dbReference type="ARBA" id="ARBA00023132"/>
    </source>
</evidence>
<feature type="region of interest" description="Disordered" evidence="12">
    <location>
        <begin position="411"/>
        <end position="432"/>
    </location>
</feature>
<keyword evidence="14" id="KW-1185">Reference proteome</keyword>
<dbReference type="PANTHER" id="PTHR11024:SF3">
    <property type="entry name" value="NUCLEOPORIN SEH1"/>
    <property type="match status" value="1"/>
</dbReference>
<evidence type="ECO:0000256" key="8">
    <source>
        <dbReference type="ARBA" id="ARBA00023010"/>
    </source>
</evidence>
<keyword evidence="8" id="KW-0811">Translocation</keyword>
<evidence type="ECO:0000256" key="2">
    <source>
        <dbReference type="ARBA" id="ARBA00010102"/>
    </source>
</evidence>
<organism evidence="13 14">
    <name type="scientific">Lithohypha guttulata</name>
    <dbReference type="NCBI Taxonomy" id="1690604"/>
    <lineage>
        <taxon>Eukaryota</taxon>
        <taxon>Fungi</taxon>
        <taxon>Dikarya</taxon>
        <taxon>Ascomycota</taxon>
        <taxon>Pezizomycotina</taxon>
        <taxon>Eurotiomycetes</taxon>
        <taxon>Chaetothyriomycetidae</taxon>
        <taxon>Chaetothyriales</taxon>
        <taxon>Trichomeriaceae</taxon>
        <taxon>Lithohypha</taxon>
    </lineage>
</organism>
<evidence type="ECO:0000256" key="10">
    <source>
        <dbReference type="ARBA" id="ARBA00023242"/>
    </source>
</evidence>
<keyword evidence="6" id="KW-0509">mRNA transport</keyword>
<evidence type="ECO:0000313" key="14">
    <source>
        <dbReference type="Proteomes" id="UP001345013"/>
    </source>
</evidence>
<feature type="compositionally biased region" description="Low complexity" evidence="12">
    <location>
        <begin position="328"/>
        <end position="341"/>
    </location>
</feature>
<evidence type="ECO:0000256" key="12">
    <source>
        <dbReference type="SAM" id="MobiDB-lite"/>
    </source>
</evidence>
<evidence type="ECO:0000256" key="7">
    <source>
        <dbReference type="ARBA" id="ARBA00022927"/>
    </source>
</evidence>
<comment type="caution">
    <text evidence="13">The sequence shown here is derived from an EMBL/GenBank/DDBJ whole genome shotgun (WGS) entry which is preliminary data.</text>
</comment>
<dbReference type="Proteomes" id="UP001345013">
    <property type="component" value="Unassembled WGS sequence"/>
</dbReference>
<keyword evidence="9" id="KW-0906">Nuclear pore complex</keyword>
<keyword evidence="4 11" id="KW-0853">WD repeat</keyword>
<comment type="similarity">
    <text evidence="2">Belongs to the WD repeat SEC13 family.</text>
</comment>
<gene>
    <name evidence="13" type="ORF">LTR24_007507</name>
</gene>
<sequence length="432" mass="47176">MALETEFTPDHSDRLTVLQLNNDSSKLLTASVDHRISVYDIDKISGNRKQLDVFTAHDAEIRDAKWFHPSTGTHFVTVANDMQMRVWTQDTYQAPMSGRRFRRMAAVKSEQLVPFASVDVKTVGNNTYIVVVDRQGLLSLYEPTNPDEYNEWSLVDQLHVCSPTPGRGDHTSFRVRFDPNTFPLPFLSSVSDDQGQLTIAVTALNEVKLYRTTSDSDLIRPHVSSQQHTTNPGRGASRTSYLFEVLRISSHPTQYQTSAGPLLRDVAFCPANICGSDILAVASTNGTVAVYEISLHSQATADPANSSTVTSKQNARPALQPHQSNLTSALHSAAASAQPNQPAISRANHPFLYSHHATAISILQDAHADAWSVQWDPSGGTLLSSGSDGTVKIWKRMLGAGGLGEFELVAEQAGEDDSESEQSSSDEVGEEI</sequence>
<feature type="compositionally biased region" description="Polar residues" evidence="12">
    <location>
        <begin position="301"/>
        <end position="314"/>
    </location>
</feature>
<reference evidence="13 14" key="1">
    <citation type="submission" date="2023-08" db="EMBL/GenBank/DDBJ databases">
        <title>Black Yeasts Isolated from many extreme environments.</title>
        <authorList>
            <person name="Coleine C."/>
            <person name="Stajich J.E."/>
            <person name="Selbmann L."/>
        </authorList>
    </citation>
    <scope>NUCLEOTIDE SEQUENCE [LARGE SCALE GENOMIC DNA]</scope>
    <source>
        <strain evidence="13 14">CCFEE 5885</strain>
    </source>
</reference>
<keyword evidence="10" id="KW-0539">Nucleus</keyword>
<evidence type="ECO:0000256" key="4">
    <source>
        <dbReference type="ARBA" id="ARBA00022574"/>
    </source>
</evidence>
<dbReference type="InterPro" id="IPR015943">
    <property type="entry name" value="WD40/YVTN_repeat-like_dom_sf"/>
</dbReference>
<dbReference type="InterPro" id="IPR001680">
    <property type="entry name" value="WD40_rpt"/>
</dbReference>
<evidence type="ECO:0000256" key="11">
    <source>
        <dbReference type="PROSITE-ProRule" id="PRU00221"/>
    </source>
</evidence>